<protein>
    <submittedName>
        <fullName evidence="6">Tetratricopeptide repeat protein</fullName>
    </submittedName>
</protein>
<proteinExistence type="predicted"/>
<feature type="repeat" description="TPR" evidence="4">
    <location>
        <begin position="455"/>
        <end position="488"/>
    </location>
</feature>
<feature type="repeat" description="TPR" evidence="4">
    <location>
        <begin position="215"/>
        <end position="248"/>
    </location>
</feature>
<feature type="repeat" description="TPR" evidence="4">
    <location>
        <begin position="135"/>
        <end position="168"/>
    </location>
</feature>
<dbReference type="InterPro" id="IPR011990">
    <property type="entry name" value="TPR-like_helical_dom_sf"/>
</dbReference>
<sequence length="1106" mass="122381">MPHSVRIVIRPKCNWLLLSASFLIVHSSLPISVFPVPPSLAAPTLAQTPETKKAADRLLDQGIQQYQRKQYEAAIQSWQQALQLYQELKDRNGEAIALNNLGIAYRSLSQYETAIRYYKQALPIYQAVKDRNGEADALNNLGNAYGSLSQYEKALRYYEQALSIFQAVKDRNGEADALNNLGLANQYLSQYEKAIGYYEQALSIFQAVKDRNGEADALNNLGLANQYLSQYEKAIGYYEQALPIFQAVKDRNGEAGVLMNLGIAYRSLSQYEKAIGYYEQALPIFQAVKDRNGEAGVLMNLGIAYRSLSQYEKAIGYYEQALPIFQAVKDRNGEAVALSNLGGTYLFLSQYEKAIGYYEQALPIFQAVKDRNGEAGVLTSLGIAYLSSSQYEKAIGYYEQALPIFQAIKDRNDEAITLNYLGLANQSLSQYEKAIGYYEQALPIFQAVKDRNGEASVLMNLGSTYLVLSQYEKGIGYYEQALPIYQAVKNRNGEAKALNNLGNAYGSLSQYEKAIGYYEQALPIFQAVKDRNSEAGVLNNLGITYLSLSEYEKAIRYYEQALPIYQAIKDRNGEAAALNNLGITYQRLSQYEKAIGYYEQALPIFQAVKDRDGEARALNNLGYILFVSGQVAQAEQTLRQSMQVLECLRVGLKDENKVSIFEEQTTTYRSLQTTLVAQNKFSEALEIAERGRARAFLELLAQRFGDSNTKAVKDGESDPVKPQSKTTCTSVKPPTLAEIQQVAQAQNATLVEYSIIDDKTLYIWVIQPSGAIAFQQVSLKSFLQGTSLAQLIANIREDQLGVRGLGVVPVQRSRSTQLPQNLSFKTLHQLMIAPIAQYLPEDPNQRIIFLPQGALFLVPFAALQDAEGTYLIQQHTIAIAPSIQTLQFTQQQRQRLEAKDSDTQPALIVGNPVMPKLTLEAGQPPVQLATLPNAEAEAKALAQLLQQPALLQNQATEAQVKALMPQARLIHLATHGLFNDRLGLSSSVALTPTAKEDGLLTAAEILDLKLQADLVVLSACDTGRGQITGDGVIGLSRALFSAGTPSVIVSLWAVPDAPTAFLMTEFYKKLETTGDKAQALRQAMLSTLERYPKPREWAAFTLIGES</sequence>
<dbReference type="PANTHER" id="PTHR45954:SF1">
    <property type="entry name" value="LD33695P"/>
    <property type="match status" value="1"/>
</dbReference>
<feature type="repeat" description="TPR" evidence="4">
    <location>
        <begin position="535"/>
        <end position="568"/>
    </location>
</feature>
<feature type="repeat" description="TPR" evidence="4">
    <location>
        <begin position="495"/>
        <end position="528"/>
    </location>
</feature>
<dbReference type="GO" id="GO:0001965">
    <property type="term" value="F:G-protein alpha-subunit binding"/>
    <property type="evidence" value="ECO:0007669"/>
    <property type="project" value="TreeGrafter"/>
</dbReference>
<evidence type="ECO:0000256" key="3">
    <source>
        <dbReference type="ARBA" id="ARBA00022737"/>
    </source>
</evidence>
<evidence type="ECO:0000256" key="4">
    <source>
        <dbReference type="PROSITE-ProRule" id="PRU00339"/>
    </source>
</evidence>
<feature type="repeat" description="TPR" evidence="4">
    <location>
        <begin position="335"/>
        <end position="368"/>
    </location>
</feature>
<dbReference type="InterPro" id="IPR024983">
    <property type="entry name" value="CHAT_dom"/>
</dbReference>
<dbReference type="PROSITE" id="PS50293">
    <property type="entry name" value="TPR_REGION"/>
    <property type="match status" value="7"/>
</dbReference>
<evidence type="ECO:0000313" key="6">
    <source>
        <dbReference type="EMBL" id="HFM96206.1"/>
    </source>
</evidence>
<reference evidence="6" key="1">
    <citation type="journal article" date="2020" name="mSystems">
        <title>Genome- and Community-Level Interaction Insights into Carbon Utilization and Element Cycling Functions of Hydrothermarchaeota in Hydrothermal Sediment.</title>
        <authorList>
            <person name="Zhou Z."/>
            <person name="Liu Y."/>
            <person name="Xu W."/>
            <person name="Pan J."/>
            <person name="Luo Z.H."/>
            <person name="Li M."/>
        </authorList>
    </citation>
    <scope>NUCLEOTIDE SEQUENCE [LARGE SCALE GENOMIC DNA]</scope>
    <source>
        <strain evidence="6">SpSt-418</strain>
    </source>
</reference>
<feature type="repeat" description="TPR" evidence="4">
    <location>
        <begin position="175"/>
        <end position="208"/>
    </location>
</feature>
<organism evidence="6">
    <name type="scientific">Oscillatoriales cyanobacterium SpSt-418</name>
    <dbReference type="NCBI Taxonomy" id="2282169"/>
    <lineage>
        <taxon>Bacteria</taxon>
        <taxon>Bacillati</taxon>
        <taxon>Cyanobacteriota</taxon>
        <taxon>Cyanophyceae</taxon>
        <taxon>Oscillatoriophycideae</taxon>
        <taxon>Oscillatoriales</taxon>
    </lineage>
</organism>
<dbReference type="Pfam" id="PF13424">
    <property type="entry name" value="TPR_12"/>
    <property type="match status" value="7"/>
</dbReference>
<feature type="repeat" description="TPR" evidence="4">
    <location>
        <begin position="575"/>
        <end position="608"/>
    </location>
</feature>
<feature type="repeat" description="TPR" evidence="4">
    <location>
        <begin position="255"/>
        <end position="288"/>
    </location>
</feature>
<dbReference type="GO" id="GO:0005092">
    <property type="term" value="F:GDP-dissociation inhibitor activity"/>
    <property type="evidence" value="ECO:0007669"/>
    <property type="project" value="TreeGrafter"/>
</dbReference>
<dbReference type="EMBL" id="DSRU01000005">
    <property type="protein sequence ID" value="HFM96206.1"/>
    <property type="molecule type" value="Genomic_DNA"/>
</dbReference>
<name>A0A7C3KAT0_9CYAN</name>
<feature type="domain" description="CHAT" evidence="5">
    <location>
        <begin position="825"/>
        <end position="1105"/>
    </location>
</feature>
<dbReference type="Gene3D" id="1.25.40.10">
    <property type="entry name" value="Tetratricopeptide repeat domain"/>
    <property type="match status" value="5"/>
</dbReference>
<evidence type="ECO:0000256" key="1">
    <source>
        <dbReference type="ARBA" id="ARBA00004496"/>
    </source>
</evidence>
<comment type="subcellular location">
    <subcellularLocation>
        <location evidence="1">Cytoplasm</location>
    </subcellularLocation>
</comment>
<evidence type="ECO:0000256" key="2">
    <source>
        <dbReference type="ARBA" id="ARBA00022490"/>
    </source>
</evidence>
<dbReference type="SMART" id="SM00028">
    <property type="entry name" value="TPR"/>
    <property type="match status" value="15"/>
</dbReference>
<dbReference type="GO" id="GO:0005938">
    <property type="term" value="C:cell cortex"/>
    <property type="evidence" value="ECO:0007669"/>
    <property type="project" value="TreeGrafter"/>
</dbReference>
<feature type="repeat" description="TPR" evidence="4">
    <location>
        <begin position="95"/>
        <end position="128"/>
    </location>
</feature>
<dbReference type="Pfam" id="PF12770">
    <property type="entry name" value="CHAT"/>
    <property type="match status" value="1"/>
</dbReference>
<keyword evidence="2" id="KW-0963">Cytoplasm</keyword>
<dbReference type="InterPro" id="IPR052386">
    <property type="entry name" value="GPSM"/>
</dbReference>
<keyword evidence="4" id="KW-0802">TPR repeat</keyword>
<keyword evidence="3" id="KW-0677">Repeat</keyword>
<gene>
    <name evidence="6" type="ORF">ENR64_00265</name>
</gene>
<dbReference type="PANTHER" id="PTHR45954">
    <property type="entry name" value="LD33695P"/>
    <property type="match status" value="1"/>
</dbReference>
<dbReference type="AlphaFoldDB" id="A0A7C3KAT0"/>
<evidence type="ECO:0000259" key="5">
    <source>
        <dbReference type="Pfam" id="PF12770"/>
    </source>
</evidence>
<feature type="repeat" description="TPR" evidence="4">
    <location>
        <begin position="375"/>
        <end position="408"/>
    </location>
</feature>
<dbReference type="InterPro" id="IPR019734">
    <property type="entry name" value="TPR_rpt"/>
</dbReference>
<dbReference type="SUPFAM" id="SSF48452">
    <property type="entry name" value="TPR-like"/>
    <property type="match status" value="4"/>
</dbReference>
<dbReference type="PROSITE" id="PS50005">
    <property type="entry name" value="TPR"/>
    <property type="match status" value="12"/>
</dbReference>
<accession>A0A7C3KAT0</accession>
<comment type="caution">
    <text evidence="6">The sequence shown here is derived from an EMBL/GenBank/DDBJ whole genome shotgun (WGS) entry which is preliminary data.</text>
</comment>
<feature type="repeat" description="TPR" evidence="4">
    <location>
        <begin position="295"/>
        <end position="328"/>
    </location>
</feature>